<dbReference type="InterPro" id="IPR053151">
    <property type="entry name" value="RNase_H-like"/>
</dbReference>
<accession>A0ABM3QZH7</accession>
<dbReference type="RefSeq" id="XP_056688782.1">
    <property type="nucleotide sequence ID" value="XM_056832804.1"/>
</dbReference>
<dbReference type="PANTHER" id="PTHR47723:SF22">
    <property type="entry name" value="RNASE H TYPE-1 DOMAIN-CONTAINING PROTEIN"/>
    <property type="match status" value="1"/>
</dbReference>
<dbReference type="Proteomes" id="UP000813463">
    <property type="component" value="Chromosome 6"/>
</dbReference>
<reference evidence="4" key="2">
    <citation type="submission" date="2025-08" db="UniProtKB">
        <authorList>
            <consortium name="RefSeq"/>
        </authorList>
    </citation>
    <scope>IDENTIFICATION</scope>
    <source>
        <tissue evidence="4">Leaf</tissue>
    </source>
</reference>
<protein>
    <recommendedName>
        <fullName evidence="5">RNase H type-1 domain-containing protein</fullName>
    </recommendedName>
</protein>
<evidence type="ECO:0000313" key="4">
    <source>
        <dbReference type="RefSeq" id="XP_056688782.1"/>
    </source>
</evidence>
<dbReference type="Gene3D" id="3.30.420.10">
    <property type="entry name" value="Ribonuclease H-like superfamily/Ribonuclease H"/>
    <property type="match status" value="1"/>
</dbReference>
<dbReference type="InterPro" id="IPR002156">
    <property type="entry name" value="RNaseH_domain"/>
</dbReference>
<reference evidence="3" key="1">
    <citation type="journal article" date="2021" name="Nat. Commun.">
        <title>Genomic analyses provide insights into spinach domestication and the genetic basis of agronomic traits.</title>
        <authorList>
            <person name="Cai X."/>
            <person name="Sun X."/>
            <person name="Xu C."/>
            <person name="Sun H."/>
            <person name="Wang X."/>
            <person name="Ge C."/>
            <person name="Zhang Z."/>
            <person name="Wang Q."/>
            <person name="Fei Z."/>
            <person name="Jiao C."/>
            <person name="Wang Q."/>
        </authorList>
    </citation>
    <scope>NUCLEOTIDE SEQUENCE [LARGE SCALE GENOMIC DNA]</scope>
    <source>
        <strain evidence="3">cv. Varoflay</strain>
    </source>
</reference>
<evidence type="ECO:0000313" key="3">
    <source>
        <dbReference type="Proteomes" id="UP000813463"/>
    </source>
</evidence>
<gene>
    <name evidence="4" type="primary">LOC130463619</name>
</gene>
<name>A0ABM3QZH7_SPIOL</name>
<dbReference type="InterPro" id="IPR026960">
    <property type="entry name" value="RVT-Znf"/>
</dbReference>
<evidence type="ECO:0000259" key="2">
    <source>
        <dbReference type="Pfam" id="PF13966"/>
    </source>
</evidence>
<feature type="domain" description="Reverse transcriptase zinc-binding" evidence="2">
    <location>
        <begin position="65"/>
        <end position="153"/>
    </location>
</feature>
<evidence type="ECO:0008006" key="5">
    <source>
        <dbReference type="Google" id="ProtNLM"/>
    </source>
</evidence>
<dbReference type="InterPro" id="IPR012337">
    <property type="entry name" value="RNaseH-like_sf"/>
</dbReference>
<evidence type="ECO:0000259" key="1">
    <source>
        <dbReference type="Pfam" id="PF13456"/>
    </source>
</evidence>
<dbReference type="Pfam" id="PF13966">
    <property type="entry name" value="zf-RVT"/>
    <property type="match status" value="1"/>
</dbReference>
<dbReference type="GeneID" id="130463619"/>
<dbReference type="Pfam" id="PF13456">
    <property type="entry name" value="RVT_3"/>
    <property type="match status" value="1"/>
</dbReference>
<proteinExistence type="predicted"/>
<dbReference type="SUPFAM" id="SSF53098">
    <property type="entry name" value="Ribonuclease H-like"/>
    <property type="match status" value="1"/>
</dbReference>
<feature type="domain" description="RNase H type-1" evidence="1">
    <location>
        <begin position="240"/>
        <end position="363"/>
    </location>
</feature>
<sequence>MKNATVASNCFWDGLQWKWTLSWARPLRVRDNQDLHNLLQLLSGVSLSPGDLDTFIWAPSKKGCFSVKSFSFELAKSEPNFPHKNFTGIWKGLVPYRVEIFVWLTLQGKLNTKDKLCHLGIIGPTTSACSLCNSTLESCQHLFLHCSIARDIWCWWLNIWHLHWCMPPSVQEAYNQWAHPKCGAFFKKGWGDEFPYSLTDIIREPKCLNWEPQRSGLHTQLIAAPKQLWLPPPPYSFKWNVDASLKPNESKSAIGGVLRNHHGEFKCLFSSPIPFMETNHAETFAIYRAVKISLGLEMVKHRKLIVESDSANAVLWCNGRSKGPWNLNFIINFIRCSMKNGNGVEIVYKSRESNMVADSMAKRGLTRSDEFIAWM</sequence>
<organism evidence="3 4">
    <name type="scientific">Spinacia oleracea</name>
    <name type="common">Spinach</name>
    <dbReference type="NCBI Taxonomy" id="3562"/>
    <lineage>
        <taxon>Eukaryota</taxon>
        <taxon>Viridiplantae</taxon>
        <taxon>Streptophyta</taxon>
        <taxon>Embryophyta</taxon>
        <taxon>Tracheophyta</taxon>
        <taxon>Spermatophyta</taxon>
        <taxon>Magnoliopsida</taxon>
        <taxon>eudicotyledons</taxon>
        <taxon>Gunneridae</taxon>
        <taxon>Pentapetalae</taxon>
        <taxon>Caryophyllales</taxon>
        <taxon>Chenopodiaceae</taxon>
        <taxon>Chenopodioideae</taxon>
        <taxon>Anserineae</taxon>
        <taxon>Spinacia</taxon>
    </lineage>
</organism>
<dbReference type="PANTHER" id="PTHR47723">
    <property type="entry name" value="OS05G0353850 PROTEIN"/>
    <property type="match status" value="1"/>
</dbReference>
<dbReference type="InterPro" id="IPR044730">
    <property type="entry name" value="RNase_H-like_dom_plant"/>
</dbReference>
<keyword evidence="3" id="KW-1185">Reference proteome</keyword>
<dbReference type="InterPro" id="IPR036397">
    <property type="entry name" value="RNaseH_sf"/>
</dbReference>
<dbReference type="CDD" id="cd06222">
    <property type="entry name" value="RNase_H_like"/>
    <property type="match status" value="1"/>
</dbReference>